<accession>A0A0K2GB01</accession>
<organism evidence="2 3">
    <name type="scientific">Nitrospira moscoviensis</name>
    <dbReference type="NCBI Taxonomy" id="42253"/>
    <lineage>
        <taxon>Bacteria</taxon>
        <taxon>Pseudomonadati</taxon>
        <taxon>Nitrospirota</taxon>
        <taxon>Nitrospiria</taxon>
        <taxon>Nitrospirales</taxon>
        <taxon>Nitrospiraceae</taxon>
        <taxon>Nitrospira</taxon>
    </lineage>
</organism>
<dbReference type="KEGG" id="nmv:NITMOv2_1705"/>
<name>A0A0K2GB01_NITMO</name>
<feature type="signal peptide" evidence="1">
    <location>
        <begin position="1"/>
        <end position="19"/>
    </location>
</feature>
<keyword evidence="1" id="KW-0732">Signal</keyword>
<keyword evidence="3" id="KW-1185">Reference proteome</keyword>
<dbReference type="STRING" id="42253.NITMOv2_1705"/>
<evidence type="ECO:0008006" key="4">
    <source>
        <dbReference type="Google" id="ProtNLM"/>
    </source>
</evidence>
<dbReference type="RefSeq" id="WP_053379331.1">
    <property type="nucleotide sequence ID" value="NZ_CP011801.1"/>
</dbReference>
<evidence type="ECO:0000256" key="1">
    <source>
        <dbReference type="SAM" id="SignalP"/>
    </source>
</evidence>
<dbReference type="PATRIC" id="fig|42253.5.peg.1677"/>
<sequence length="104" mass="11143">MKRVMAFVIGLWLPAVAWAANPSNTYTGTTVEHVDTGKQTLSIKTREGERWTLHVSDPEMLKKQNVQKGDTVSVQVDTNNEVIKIAKAGESGSSGGGMEPGSGQ</sequence>
<gene>
    <name evidence="2" type="ORF">NITMOv2_1705</name>
</gene>
<dbReference type="EMBL" id="CP011801">
    <property type="protein sequence ID" value="ALA58125.1"/>
    <property type="molecule type" value="Genomic_DNA"/>
</dbReference>
<evidence type="ECO:0000313" key="2">
    <source>
        <dbReference type="EMBL" id="ALA58125.1"/>
    </source>
</evidence>
<dbReference type="OrthoDB" id="9851729at2"/>
<reference evidence="2 3" key="1">
    <citation type="journal article" date="2015" name="Proc. Natl. Acad. Sci. U.S.A.">
        <title>Expanded metabolic versatility of ubiquitous nitrite-oxidizing bacteria from the genus Nitrospira.</title>
        <authorList>
            <person name="Koch H."/>
            <person name="Lucker S."/>
            <person name="Albertsen M."/>
            <person name="Kitzinger K."/>
            <person name="Herbold C."/>
            <person name="Spieck E."/>
            <person name="Nielsen P.H."/>
            <person name="Wagner M."/>
            <person name="Daims H."/>
        </authorList>
    </citation>
    <scope>NUCLEOTIDE SEQUENCE [LARGE SCALE GENOMIC DNA]</scope>
    <source>
        <strain evidence="2 3">NSP M-1</strain>
    </source>
</reference>
<proteinExistence type="predicted"/>
<feature type="chain" id="PRO_5005476689" description="DUF5666 domain-containing protein" evidence="1">
    <location>
        <begin position="20"/>
        <end position="104"/>
    </location>
</feature>
<dbReference type="Proteomes" id="UP000069205">
    <property type="component" value="Chromosome"/>
</dbReference>
<evidence type="ECO:0000313" key="3">
    <source>
        <dbReference type="Proteomes" id="UP000069205"/>
    </source>
</evidence>
<dbReference type="AlphaFoldDB" id="A0A0K2GB01"/>
<protein>
    <recommendedName>
        <fullName evidence="4">DUF5666 domain-containing protein</fullName>
    </recommendedName>
</protein>